<keyword evidence="8" id="KW-1185">Reference proteome</keyword>
<evidence type="ECO:0000256" key="3">
    <source>
        <dbReference type="ARBA" id="ARBA00022989"/>
    </source>
</evidence>
<feature type="transmembrane region" description="Helical" evidence="5">
    <location>
        <begin position="6"/>
        <end position="27"/>
    </location>
</feature>
<comment type="subcellular location">
    <subcellularLocation>
        <location evidence="1">Membrane</location>
        <topology evidence="1">Multi-pass membrane protein</topology>
    </subcellularLocation>
</comment>
<dbReference type="Pfam" id="PF07291">
    <property type="entry name" value="MauE"/>
    <property type="match status" value="1"/>
</dbReference>
<sequence length="175" mass="20301">MTVLSYVIDMIIAVVFFLSFYMKVYHFHDLRLQIHSYQIIPYQLTAISACLLLISEISIFLLFVIGIAYIWKEILVILMLSSFILFIKRKRKISEAADCGCFGKVDSLNKYPIIRNLILIALLIGKLFLPTRIFSLDESIVSGAMIVCFVIAYDIWSEAKQVRELMTDDKRPYHF</sequence>
<dbReference type="HOGENOM" id="CLU_132045_0_0_9"/>
<accession>A0A075R2T4</accession>
<evidence type="ECO:0000256" key="1">
    <source>
        <dbReference type="ARBA" id="ARBA00004141"/>
    </source>
</evidence>
<dbReference type="GO" id="GO:0030416">
    <property type="term" value="P:methylamine metabolic process"/>
    <property type="evidence" value="ECO:0007669"/>
    <property type="project" value="InterPro"/>
</dbReference>
<dbReference type="Proteomes" id="UP000005850">
    <property type="component" value="Chromosome"/>
</dbReference>
<feature type="transmembrane region" description="Helical" evidence="5">
    <location>
        <begin position="69"/>
        <end position="87"/>
    </location>
</feature>
<evidence type="ECO:0000256" key="2">
    <source>
        <dbReference type="ARBA" id="ARBA00022692"/>
    </source>
</evidence>
<reference evidence="7 8" key="1">
    <citation type="journal article" date="2011" name="J. Bacteriol.">
        <title>Genome sequence of Brevibacillus laterosporus LMG 15441, a pathogen of invertebrates.</title>
        <authorList>
            <person name="Djukic M."/>
            <person name="Poehlein A."/>
            <person name="Thurmer A."/>
            <person name="Daniel R."/>
        </authorList>
    </citation>
    <scope>NUCLEOTIDE SEQUENCE [LARGE SCALE GENOMIC DNA]</scope>
    <source>
        <strain evidence="7 8">LMG 15441</strain>
    </source>
</reference>
<evidence type="ECO:0000256" key="5">
    <source>
        <dbReference type="SAM" id="Phobius"/>
    </source>
</evidence>
<feature type="transmembrane region" description="Helical" evidence="5">
    <location>
        <begin position="113"/>
        <end position="133"/>
    </location>
</feature>
<dbReference type="KEGG" id="blr:BRLA_c025280"/>
<evidence type="ECO:0000313" key="8">
    <source>
        <dbReference type="Proteomes" id="UP000005850"/>
    </source>
</evidence>
<keyword evidence="4 5" id="KW-0472">Membrane</keyword>
<feature type="transmembrane region" description="Helical" evidence="5">
    <location>
        <begin position="139"/>
        <end position="156"/>
    </location>
</feature>
<organism evidence="7 8">
    <name type="scientific">Brevibacillus laterosporus LMG 15441</name>
    <dbReference type="NCBI Taxonomy" id="1042163"/>
    <lineage>
        <taxon>Bacteria</taxon>
        <taxon>Bacillati</taxon>
        <taxon>Bacillota</taxon>
        <taxon>Bacilli</taxon>
        <taxon>Bacillales</taxon>
        <taxon>Paenibacillaceae</taxon>
        <taxon>Brevibacillus</taxon>
    </lineage>
</organism>
<name>A0A075R2T4_BRELA</name>
<feature type="transmembrane region" description="Helical" evidence="5">
    <location>
        <begin position="39"/>
        <end position="63"/>
    </location>
</feature>
<dbReference type="AlphaFoldDB" id="A0A075R2T4"/>
<keyword evidence="3 5" id="KW-1133">Transmembrane helix</keyword>
<dbReference type="STRING" id="1042163.BRLA_c025280"/>
<dbReference type="EMBL" id="CP007806">
    <property type="protein sequence ID" value="AIG26847.1"/>
    <property type="molecule type" value="Genomic_DNA"/>
</dbReference>
<keyword evidence="2 5" id="KW-0812">Transmembrane</keyword>
<dbReference type="GO" id="GO:0016020">
    <property type="term" value="C:membrane"/>
    <property type="evidence" value="ECO:0007669"/>
    <property type="project" value="UniProtKB-SubCell"/>
</dbReference>
<gene>
    <name evidence="7" type="ORF">BRLA_c025280</name>
</gene>
<proteinExistence type="predicted"/>
<dbReference type="eggNOG" id="ENOG5033NTU">
    <property type="taxonomic scope" value="Bacteria"/>
</dbReference>
<feature type="domain" description="Methylamine utilisation protein MauE" evidence="6">
    <location>
        <begin position="1"/>
        <end position="127"/>
    </location>
</feature>
<protein>
    <recommendedName>
        <fullName evidence="6">Methylamine utilisation protein MauE domain-containing protein</fullName>
    </recommendedName>
</protein>
<evidence type="ECO:0000256" key="4">
    <source>
        <dbReference type="ARBA" id="ARBA00023136"/>
    </source>
</evidence>
<evidence type="ECO:0000259" key="6">
    <source>
        <dbReference type="Pfam" id="PF07291"/>
    </source>
</evidence>
<evidence type="ECO:0000313" key="7">
    <source>
        <dbReference type="EMBL" id="AIG26847.1"/>
    </source>
</evidence>
<dbReference type="RefSeq" id="WP_041752180.1">
    <property type="nucleotide sequence ID" value="NZ_CP007806.1"/>
</dbReference>
<dbReference type="InterPro" id="IPR009908">
    <property type="entry name" value="Methylamine_util_MauE"/>
</dbReference>